<dbReference type="InterPro" id="IPR027417">
    <property type="entry name" value="P-loop_NTPase"/>
</dbReference>
<dbReference type="SUPFAM" id="SSF52540">
    <property type="entry name" value="P-loop containing nucleoside triphosphate hydrolases"/>
    <property type="match status" value="1"/>
</dbReference>
<dbReference type="Proteomes" id="UP000220111">
    <property type="component" value="Unassembled WGS sequence"/>
</dbReference>
<evidence type="ECO:0000313" key="4">
    <source>
        <dbReference type="EMBL" id="PDY42069.1"/>
    </source>
</evidence>
<proteinExistence type="predicted"/>
<keyword evidence="3" id="KW-0067">ATP-binding</keyword>
<gene>
    <name evidence="4" type="ORF">COO17_08975</name>
</gene>
<dbReference type="AlphaFoldDB" id="A0A2A7BUJ3"/>
<dbReference type="EMBL" id="NVPQ01000017">
    <property type="protein sequence ID" value="PDY42069.1"/>
    <property type="molecule type" value="Genomic_DNA"/>
</dbReference>
<dbReference type="GO" id="GO:0005524">
    <property type="term" value="F:ATP binding"/>
    <property type="evidence" value="ECO:0007669"/>
    <property type="project" value="UniProtKB-KW"/>
</dbReference>
<keyword evidence="2" id="KW-0547">Nucleotide-binding</keyword>
<dbReference type="InterPro" id="IPR003439">
    <property type="entry name" value="ABC_transporter-like_ATP-bd"/>
</dbReference>
<dbReference type="GO" id="GO:0016887">
    <property type="term" value="F:ATP hydrolysis activity"/>
    <property type="evidence" value="ECO:0007669"/>
    <property type="project" value="InterPro"/>
</dbReference>
<protein>
    <submittedName>
        <fullName evidence="4">ABC transporter</fullName>
    </submittedName>
</protein>
<reference evidence="4 5" key="1">
    <citation type="submission" date="2017-09" db="EMBL/GenBank/DDBJ databases">
        <title>Large-scale bioinformatics analysis of Bacillus genomes uncovers conserved roles of natural products in bacterial physiology.</title>
        <authorList>
            <consortium name="Agbiome Team Llc"/>
            <person name="Bleich R.M."/>
            <person name="Grubbs K.J."/>
            <person name="Santa Maria K.C."/>
            <person name="Allen S.E."/>
            <person name="Farag S."/>
            <person name="Shank E.A."/>
            <person name="Bowers A."/>
        </authorList>
    </citation>
    <scope>NUCLEOTIDE SEQUENCE [LARGE SCALE GENOMIC DNA]</scope>
    <source>
        <strain evidence="4 5">AFS098222</strain>
    </source>
</reference>
<dbReference type="PANTHER" id="PTHR42939">
    <property type="entry name" value="ABC TRANSPORTER ATP-BINDING PROTEIN ALBC-RELATED"/>
    <property type="match status" value="1"/>
</dbReference>
<evidence type="ECO:0000313" key="5">
    <source>
        <dbReference type="Proteomes" id="UP000220111"/>
    </source>
</evidence>
<dbReference type="Gene3D" id="3.40.50.300">
    <property type="entry name" value="P-loop containing nucleotide triphosphate hydrolases"/>
    <property type="match status" value="1"/>
</dbReference>
<accession>A0A2A7BUJ3</accession>
<sequence length="231" mass="26535">MYVKNLSFKYPKCKELVLNNINLTLKQDRLNVLVGLNGSGKTTLFDCITDVLKPETGEIVLPPVNEILYLTQTIFFSPVIRGRDFAKFIFRLDNRQVQNDIDYYLDGLSDSEKKQLKKLWGSTIGKMSVGERKWLFVTMLSQIERRLYMFDEPTSGVDPSARLKILKRIDGLIAKGKTCIISTHQLQDLMHIDSHIIMLHEGIIKYEGDFKEWLGMYGTTNPDVAFDMCIS</sequence>
<comment type="caution">
    <text evidence="4">The sequence shown here is derived from an EMBL/GenBank/DDBJ whole genome shotgun (WGS) entry which is preliminary data.</text>
</comment>
<organism evidence="4 5">
    <name type="scientific">Bacillus wiedmannii</name>
    <dbReference type="NCBI Taxonomy" id="1890302"/>
    <lineage>
        <taxon>Bacteria</taxon>
        <taxon>Bacillati</taxon>
        <taxon>Bacillota</taxon>
        <taxon>Bacilli</taxon>
        <taxon>Bacillales</taxon>
        <taxon>Bacillaceae</taxon>
        <taxon>Bacillus</taxon>
        <taxon>Bacillus cereus group</taxon>
    </lineage>
</organism>
<dbReference type="RefSeq" id="WP_048560162.1">
    <property type="nucleotide sequence ID" value="NZ_CP133557.1"/>
</dbReference>
<keyword evidence="1" id="KW-0813">Transport</keyword>
<evidence type="ECO:0000256" key="3">
    <source>
        <dbReference type="ARBA" id="ARBA00022840"/>
    </source>
</evidence>
<name>A0A2A7BUJ3_9BACI</name>
<evidence type="ECO:0000256" key="2">
    <source>
        <dbReference type="ARBA" id="ARBA00022741"/>
    </source>
</evidence>
<dbReference type="PROSITE" id="PS50893">
    <property type="entry name" value="ABC_TRANSPORTER_2"/>
    <property type="match status" value="1"/>
</dbReference>
<dbReference type="Pfam" id="PF00005">
    <property type="entry name" value="ABC_tran"/>
    <property type="match status" value="1"/>
</dbReference>
<dbReference type="InterPro" id="IPR051782">
    <property type="entry name" value="ABC_Transporter_VariousFunc"/>
</dbReference>
<dbReference type="PANTHER" id="PTHR42939:SF1">
    <property type="entry name" value="ABC TRANSPORTER ATP-BINDING PROTEIN ALBC-RELATED"/>
    <property type="match status" value="1"/>
</dbReference>
<evidence type="ECO:0000256" key="1">
    <source>
        <dbReference type="ARBA" id="ARBA00022448"/>
    </source>
</evidence>